<dbReference type="InterPro" id="IPR013087">
    <property type="entry name" value="Znf_C2H2_type"/>
</dbReference>
<dbReference type="PROSITE" id="PS00463">
    <property type="entry name" value="ZN2_CY6_FUNGAL_1"/>
    <property type="match status" value="1"/>
</dbReference>
<evidence type="ECO:0000313" key="10">
    <source>
        <dbReference type="EMBL" id="CAG8102861.1"/>
    </source>
</evidence>
<dbReference type="PANTHER" id="PTHR47660:SF7">
    <property type="entry name" value="TRANSCRIPTION FACTOR WITH C2H2 AND ZN(2)-CYS(6) DNA BINDING DOMAIN (EUROFUNG)"/>
    <property type="match status" value="1"/>
</dbReference>
<gene>
    <name evidence="10" type="ORF">POLS_LOCUS4727</name>
</gene>
<keyword evidence="7" id="KW-0863">Zinc-finger</keyword>
<dbReference type="AlphaFoldDB" id="A0A9W4HNR8"/>
<proteinExistence type="predicted"/>
<accession>A0A9W4HNR8</accession>
<dbReference type="SMART" id="SM00066">
    <property type="entry name" value="GAL4"/>
    <property type="match status" value="1"/>
</dbReference>
<protein>
    <submittedName>
        <fullName evidence="10">Uncharacterized protein</fullName>
    </submittedName>
</protein>
<keyword evidence="5" id="KW-0804">Transcription</keyword>
<evidence type="ECO:0000256" key="5">
    <source>
        <dbReference type="ARBA" id="ARBA00023163"/>
    </source>
</evidence>
<evidence type="ECO:0000313" key="11">
    <source>
        <dbReference type="Proteomes" id="UP001153618"/>
    </source>
</evidence>
<dbReference type="Pfam" id="PF04082">
    <property type="entry name" value="Fungal_trans"/>
    <property type="match status" value="1"/>
</dbReference>
<evidence type="ECO:0000256" key="1">
    <source>
        <dbReference type="ARBA" id="ARBA00022723"/>
    </source>
</evidence>
<evidence type="ECO:0000259" key="8">
    <source>
        <dbReference type="PROSITE" id="PS50048"/>
    </source>
</evidence>
<evidence type="ECO:0000256" key="7">
    <source>
        <dbReference type="PROSITE-ProRule" id="PRU00042"/>
    </source>
</evidence>
<dbReference type="SMART" id="SM00355">
    <property type="entry name" value="ZnF_C2H2"/>
    <property type="match status" value="3"/>
</dbReference>
<dbReference type="EMBL" id="CAJVOS010000024">
    <property type="protein sequence ID" value="CAG8102861.1"/>
    <property type="molecule type" value="Genomic_DNA"/>
</dbReference>
<dbReference type="Pfam" id="PF00172">
    <property type="entry name" value="Zn_clus"/>
    <property type="match status" value="1"/>
</dbReference>
<dbReference type="Gene3D" id="4.10.240.10">
    <property type="entry name" value="Zn(2)-C6 fungal-type DNA-binding domain"/>
    <property type="match status" value="1"/>
</dbReference>
<comment type="caution">
    <text evidence="10">The sequence shown here is derived from an EMBL/GenBank/DDBJ whole genome shotgun (WGS) entry which is preliminary data.</text>
</comment>
<dbReference type="Pfam" id="PF00096">
    <property type="entry name" value="zf-C2H2"/>
    <property type="match status" value="2"/>
</dbReference>
<keyword evidence="6" id="KW-0539">Nucleus</keyword>
<organism evidence="10 11">
    <name type="scientific">Penicillium olsonii</name>
    <dbReference type="NCBI Taxonomy" id="99116"/>
    <lineage>
        <taxon>Eukaryota</taxon>
        <taxon>Fungi</taxon>
        <taxon>Dikarya</taxon>
        <taxon>Ascomycota</taxon>
        <taxon>Pezizomycotina</taxon>
        <taxon>Eurotiomycetes</taxon>
        <taxon>Eurotiomycetidae</taxon>
        <taxon>Eurotiales</taxon>
        <taxon>Aspergillaceae</taxon>
        <taxon>Penicillium</taxon>
    </lineage>
</organism>
<dbReference type="SUPFAM" id="SSF57667">
    <property type="entry name" value="beta-beta-alpha zinc fingers"/>
    <property type="match status" value="1"/>
</dbReference>
<dbReference type="GO" id="GO:0006351">
    <property type="term" value="P:DNA-templated transcription"/>
    <property type="evidence" value="ECO:0007669"/>
    <property type="project" value="InterPro"/>
</dbReference>
<name>A0A9W4HNR8_PENOL</name>
<keyword evidence="11" id="KW-1185">Reference proteome</keyword>
<dbReference type="GO" id="GO:0000981">
    <property type="term" value="F:DNA-binding transcription factor activity, RNA polymerase II-specific"/>
    <property type="evidence" value="ECO:0007669"/>
    <property type="project" value="InterPro"/>
</dbReference>
<dbReference type="PROSITE" id="PS50157">
    <property type="entry name" value="ZINC_FINGER_C2H2_2"/>
    <property type="match status" value="2"/>
</dbReference>
<sequence length="385" mass="43794">MRSTADASPLNAFECSFTGCNASYQRKEHLRRHQLKHSQHQAFPCSNCDREFARSDTLRRHVWQHHKIKEPSVRARQACQGCRATKARCQGGLPCTECSRRSIKCVFKDQNEENEPNEEACAPPGPELLSEKRDHYIQLFFDNCHSRWPFIHKGTFDVRHETPLLVQSMVVLGLWTSGEETARKAAVDIHNNLDAAIRQQKDKWDASEAEEACSDCHWPIPTYQAILLHIIFSILHTNGGSLDMDLRFTAPSSKFKMLLSLVRSCQRLGMFYYPNMLSRYRGVNVSEFIWVSIEEIKRFNLALFKVCGKLTATGAGEGGEGIDAGSLFPAEELQFPMPTNCFLWHAVTEDQWTSNVEGILVDLDDWSQDTWISNSAGLLNFLFGC</sequence>
<dbReference type="SUPFAM" id="SSF57701">
    <property type="entry name" value="Zn2/Cys6 DNA-binding domain"/>
    <property type="match status" value="1"/>
</dbReference>
<dbReference type="GO" id="GO:0003677">
    <property type="term" value="F:DNA binding"/>
    <property type="evidence" value="ECO:0007669"/>
    <property type="project" value="UniProtKB-KW"/>
</dbReference>
<dbReference type="Gene3D" id="3.30.160.60">
    <property type="entry name" value="Classic Zinc Finger"/>
    <property type="match status" value="2"/>
</dbReference>
<dbReference type="PROSITE" id="PS50048">
    <property type="entry name" value="ZN2_CY6_FUNGAL_2"/>
    <property type="match status" value="1"/>
</dbReference>
<keyword evidence="3" id="KW-0805">Transcription regulation</keyword>
<dbReference type="InterPro" id="IPR036236">
    <property type="entry name" value="Znf_C2H2_sf"/>
</dbReference>
<evidence type="ECO:0000256" key="3">
    <source>
        <dbReference type="ARBA" id="ARBA00023015"/>
    </source>
</evidence>
<dbReference type="InterPro" id="IPR007219">
    <property type="entry name" value="XnlR_reg_dom"/>
</dbReference>
<dbReference type="CDD" id="cd00067">
    <property type="entry name" value="GAL4"/>
    <property type="match status" value="1"/>
</dbReference>
<evidence type="ECO:0000256" key="2">
    <source>
        <dbReference type="ARBA" id="ARBA00022833"/>
    </source>
</evidence>
<keyword evidence="2" id="KW-0862">Zinc</keyword>
<dbReference type="Proteomes" id="UP001153618">
    <property type="component" value="Unassembled WGS sequence"/>
</dbReference>
<keyword evidence="4" id="KW-0238">DNA-binding</keyword>
<dbReference type="GO" id="GO:0008270">
    <property type="term" value="F:zinc ion binding"/>
    <property type="evidence" value="ECO:0007669"/>
    <property type="project" value="UniProtKB-KW"/>
</dbReference>
<reference evidence="10" key="1">
    <citation type="submission" date="2021-07" db="EMBL/GenBank/DDBJ databases">
        <authorList>
            <person name="Branca A.L. A."/>
        </authorList>
    </citation>
    <scope>NUCLEOTIDE SEQUENCE</scope>
</reference>
<dbReference type="InterPro" id="IPR036864">
    <property type="entry name" value="Zn2-C6_fun-type_DNA-bd_sf"/>
</dbReference>
<dbReference type="InterPro" id="IPR001138">
    <property type="entry name" value="Zn2Cys6_DnaBD"/>
</dbReference>
<dbReference type="PANTHER" id="PTHR47660">
    <property type="entry name" value="TRANSCRIPTION FACTOR WITH C2H2 AND ZN(2)-CYS(6) DNA BINDING DOMAIN (EUROFUNG)-RELATED-RELATED"/>
    <property type="match status" value="1"/>
</dbReference>
<feature type="domain" description="C2H2-type" evidence="9">
    <location>
        <begin position="43"/>
        <end position="71"/>
    </location>
</feature>
<keyword evidence="1" id="KW-0479">Metal-binding</keyword>
<feature type="domain" description="C2H2-type" evidence="9">
    <location>
        <begin position="13"/>
        <end position="42"/>
    </location>
</feature>
<evidence type="ECO:0000256" key="4">
    <source>
        <dbReference type="ARBA" id="ARBA00023125"/>
    </source>
</evidence>
<feature type="domain" description="Zn(2)-C6 fungal-type" evidence="8">
    <location>
        <begin position="78"/>
        <end position="107"/>
    </location>
</feature>
<dbReference type="OrthoDB" id="10261408at2759"/>
<dbReference type="CDD" id="cd12148">
    <property type="entry name" value="fungal_TF_MHR"/>
    <property type="match status" value="1"/>
</dbReference>
<dbReference type="PROSITE" id="PS00028">
    <property type="entry name" value="ZINC_FINGER_C2H2_1"/>
    <property type="match status" value="2"/>
</dbReference>
<evidence type="ECO:0000259" key="9">
    <source>
        <dbReference type="PROSITE" id="PS50157"/>
    </source>
</evidence>
<evidence type="ECO:0000256" key="6">
    <source>
        <dbReference type="ARBA" id="ARBA00023242"/>
    </source>
</evidence>